<dbReference type="Proteomes" id="UP001187471">
    <property type="component" value="Unassembled WGS sequence"/>
</dbReference>
<dbReference type="PANTHER" id="PTHR11439:SF517">
    <property type="entry name" value="CYSTEINE-RICH RLK (RECEPTOR-LIKE PROTEIN KINASE) 8"/>
    <property type="match status" value="1"/>
</dbReference>
<organism evidence="2 3">
    <name type="scientific">Escallonia rubra</name>
    <dbReference type="NCBI Taxonomy" id="112253"/>
    <lineage>
        <taxon>Eukaryota</taxon>
        <taxon>Viridiplantae</taxon>
        <taxon>Streptophyta</taxon>
        <taxon>Embryophyta</taxon>
        <taxon>Tracheophyta</taxon>
        <taxon>Spermatophyta</taxon>
        <taxon>Magnoliopsida</taxon>
        <taxon>eudicotyledons</taxon>
        <taxon>Gunneridae</taxon>
        <taxon>Pentapetalae</taxon>
        <taxon>asterids</taxon>
        <taxon>campanulids</taxon>
        <taxon>Escalloniales</taxon>
        <taxon>Escalloniaceae</taxon>
        <taxon>Escallonia</taxon>
    </lineage>
</organism>
<sequence length="222" mass="24666">MAREFEMTDIGLMSYYLSIEVRQMEDGIFISQEAYAKEILKRYGMVYCKPVKTPVECGVKLSKHGEGDKIHPTFFKSLVESLRYLTCTRPDILFGVRLVSRYMEAPTTSHLKVAKRILRLSKVHLTMILCTHLLKTSSLSAIVIVIGLVIKMIEKVLQVLSSPPIGPVELEAGFSRTAPVITGSRPVITEVLLDFGEGEAGEGWLGEGGFWLGPQTTRSSQS</sequence>
<feature type="domain" description="Reverse transcriptase Ty1/copia-type" evidence="1">
    <location>
        <begin position="1"/>
        <end position="56"/>
    </location>
</feature>
<name>A0AA88U1Q2_9ASTE</name>
<dbReference type="InterPro" id="IPR013103">
    <property type="entry name" value="RVT_2"/>
</dbReference>
<evidence type="ECO:0000259" key="1">
    <source>
        <dbReference type="Pfam" id="PF07727"/>
    </source>
</evidence>
<accession>A0AA88U1Q2</accession>
<dbReference type="EMBL" id="JAVXUO010003064">
    <property type="protein sequence ID" value="KAK2967035.1"/>
    <property type="molecule type" value="Genomic_DNA"/>
</dbReference>
<protein>
    <recommendedName>
        <fullName evidence="1">Reverse transcriptase Ty1/copia-type domain-containing protein</fullName>
    </recommendedName>
</protein>
<dbReference type="AlphaFoldDB" id="A0AA88U1Q2"/>
<dbReference type="PANTHER" id="PTHR11439">
    <property type="entry name" value="GAG-POL-RELATED RETROTRANSPOSON"/>
    <property type="match status" value="1"/>
</dbReference>
<evidence type="ECO:0000313" key="3">
    <source>
        <dbReference type="Proteomes" id="UP001187471"/>
    </source>
</evidence>
<reference evidence="2" key="1">
    <citation type="submission" date="2022-12" db="EMBL/GenBank/DDBJ databases">
        <title>Draft genome assemblies for two species of Escallonia (Escalloniales).</title>
        <authorList>
            <person name="Chanderbali A."/>
            <person name="Dervinis C."/>
            <person name="Anghel I."/>
            <person name="Soltis D."/>
            <person name="Soltis P."/>
            <person name="Zapata F."/>
        </authorList>
    </citation>
    <scope>NUCLEOTIDE SEQUENCE</scope>
    <source>
        <strain evidence="2">UCBG92.1500</strain>
        <tissue evidence="2">Leaf</tissue>
    </source>
</reference>
<gene>
    <name evidence="2" type="ORF">RJ640_003391</name>
</gene>
<proteinExistence type="predicted"/>
<keyword evidence="3" id="KW-1185">Reference proteome</keyword>
<evidence type="ECO:0000313" key="2">
    <source>
        <dbReference type="EMBL" id="KAK2967035.1"/>
    </source>
</evidence>
<dbReference type="Pfam" id="PF07727">
    <property type="entry name" value="RVT_2"/>
    <property type="match status" value="1"/>
</dbReference>
<comment type="caution">
    <text evidence="2">The sequence shown here is derived from an EMBL/GenBank/DDBJ whole genome shotgun (WGS) entry which is preliminary data.</text>
</comment>